<keyword evidence="6" id="KW-0430">Lectin</keyword>
<keyword evidence="12" id="KW-0325">Glycoprotein</keyword>
<name>W5MZY1_LEPOC</name>
<evidence type="ECO:0000256" key="2">
    <source>
        <dbReference type="ARBA" id="ARBA00022525"/>
    </source>
</evidence>
<dbReference type="EMBL" id="AHAT01000276">
    <property type="status" value="NOT_ANNOTATED_CDS"/>
    <property type="molecule type" value="Genomic_DNA"/>
</dbReference>
<accession>W5MZY1</accession>
<keyword evidence="9" id="KW-0391">Immunity</keyword>
<dbReference type="GeneTree" id="ENSGT00940000163282"/>
<keyword evidence="2" id="KW-0964">Secreted</keyword>
<dbReference type="GO" id="GO:0046872">
    <property type="term" value="F:metal ion binding"/>
    <property type="evidence" value="ECO:0007669"/>
    <property type="project" value="UniProtKB-KW"/>
</dbReference>
<feature type="region of interest" description="Disordered" evidence="13">
    <location>
        <begin position="1"/>
        <end position="62"/>
    </location>
</feature>
<dbReference type="GO" id="GO:0005576">
    <property type="term" value="C:extracellular region"/>
    <property type="evidence" value="ECO:0007669"/>
    <property type="project" value="UniProtKB-SubCell"/>
</dbReference>
<dbReference type="InterPro" id="IPR014716">
    <property type="entry name" value="Fibrinogen_a/b/g_C_1"/>
</dbReference>
<evidence type="ECO:0000256" key="8">
    <source>
        <dbReference type="ARBA" id="ARBA00022837"/>
    </source>
</evidence>
<evidence type="ECO:0000256" key="7">
    <source>
        <dbReference type="ARBA" id="ARBA00022737"/>
    </source>
</evidence>
<evidence type="ECO:0000256" key="11">
    <source>
        <dbReference type="ARBA" id="ARBA00023157"/>
    </source>
</evidence>
<dbReference type="Bgee" id="ENSLOCG00000011332">
    <property type="expression patterns" value="Expressed in bone element and 13 other cell types or tissues"/>
</dbReference>
<evidence type="ECO:0000256" key="6">
    <source>
        <dbReference type="ARBA" id="ARBA00022734"/>
    </source>
</evidence>
<dbReference type="GO" id="GO:0005581">
    <property type="term" value="C:collagen trimer"/>
    <property type="evidence" value="ECO:0007669"/>
    <property type="project" value="UniProtKB-KW"/>
</dbReference>
<evidence type="ECO:0000256" key="12">
    <source>
        <dbReference type="ARBA" id="ARBA00023180"/>
    </source>
</evidence>
<dbReference type="Gene3D" id="3.90.215.10">
    <property type="entry name" value="Gamma Fibrinogen, chain A, domain 1"/>
    <property type="match status" value="1"/>
</dbReference>
<evidence type="ECO:0000259" key="14">
    <source>
        <dbReference type="PROSITE" id="PS51406"/>
    </source>
</evidence>
<keyword evidence="8" id="KW-0106">Calcium</keyword>
<dbReference type="EMBL" id="AHAT01000277">
    <property type="status" value="NOT_ANNOTATED_CDS"/>
    <property type="molecule type" value="Genomic_DNA"/>
</dbReference>
<keyword evidence="5" id="KW-0732">Signal</keyword>
<dbReference type="InterPro" id="IPR002181">
    <property type="entry name" value="Fibrinogen_a/b/g_C_dom"/>
</dbReference>
<dbReference type="AlphaFoldDB" id="W5MZY1"/>
<reference evidence="16" key="1">
    <citation type="submission" date="2011-12" db="EMBL/GenBank/DDBJ databases">
        <title>The Draft Genome of Lepisosteus oculatus.</title>
        <authorList>
            <consortium name="The Broad Institute Genome Assembly &amp; Analysis Group"/>
            <consortium name="Computational R&amp;D Group"/>
            <consortium name="and Sequencing Platform"/>
            <person name="Di Palma F."/>
            <person name="Alfoldi J."/>
            <person name="Johnson J."/>
            <person name="Berlin A."/>
            <person name="Gnerre S."/>
            <person name="Jaffe D."/>
            <person name="MacCallum I."/>
            <person name="Young S."/>
            <person name="Walker B.J."/>
            <person name="Lander E.S."/>
            <person name="Lindblad-Toh K."/>
        </authorList>
    </citation>
    <scope>NUCLEOTIDE SEQUENCE [LARGE SCALE GENOMIC DNA]</scope>
</reference>
<dbReference type="InterPro" id="IPR008160">
    <property type="entry name" value="Collagen"/>
</dbReference>
<feature type="compositionally biased region" description="Basic and acidic residues" evidence="13">
    <location>
        <begin position="53"/>
        <end position="62"/>
    </location>
</feature>
<evidence type="ECO:0000256" key="10">
    <source>
        <dbReference type="ARBA" id="ARBA00023119"/>
    </source>
</evidence>
<dbReference type="GO" id="GO:0045087">
    <property type="term" value="P:innate immune response"/>
    <property type="evidence" value="ECO:0007669"/>
    <property type="project" value="UniProtKB-KW"/>
</dbReference>
<keyword evidence="7" id="KW-0677">Repeat</keyword>
<reference evidence="15" key="2">
    <citation type="submission" date="2025-08" db="UniProtKB">
        <authorList>
            <consortium name="Ensembl"/>
        </authorList>
    </citation>
    <scope>IDENTIFICATION</scope>
</reference>
<keyword evidence="16" id="KW-1185">Reference proteome</keyword>
<dbReference type="Proteomes" id="UP000018468">
    <property type="component" value="Linkage group LG10"/>
</dbReference>
<dbReference type="PANTHER" id="PTHR19143">
    <property type="entry name" value="FIBRINOGEN/TENASCIN/ANGIOPOEITIN"/>
    <property type="match status" value="1"/>
</dbReference>
<comment type="subcellular location">
    <subcellularLocation>
        <location evidence="1">Secreted</location>
    </subcellularLocation>
</comment>
<dbReference type="HOGENOM" id="CLU_038628_3_3_1"/>
<keyword evidence="4" id="KW-0479">Metal-binding</keyword>
<dbReference type="Ensembl" id="ENSLOCT00000013969.1">
    <property type="protein sequence ID" value="ENSLOCP00000013940.1"/>
    <property type="gene ID" value="ENSLOCG00000011332.1"/>
</dbReference>
<keyword evidence="11" id="KW-1015">Disulfide bond</keyword>
<keyword evidence="3" id="KW-0399">Innate immunity</keyword>
<dbReference type="NCBIfam" id="NF040941">
    <property type="entry name" value="GGGWT_bact"/>
    <property type="match status" value="1"/>
</dbReference>
<reference evidence="15" key="3">
    <citation type="submission" date="2025-09" db="UniProtKB">
        <authorList>
            <consortium name="Ensembl"/>
        </authorList>
    </citation>
    <scope>IDENTIFICATION</scope>
</reference>
<dbReference type="CDD" id="cd00087">
    <property type="entry name" value="FReD"/>
    <property type="match status" value="1"/>
</dbReference>
<evidence type="ECO:0000256" key="1">
    <source>
        <dbReference type="ARBA" id="ARBA00004613"/>
    </source>
</evidence>
<evidence type="ECO:0000256" key="9">
    <source>
        <dbReference type="ARBA" id="ARBA00022859"/>
    </source>
</evidence>
<feature type="domain" description="Fibrinogen C-terminal" evidence="14">
    <location>
        <begin position="75"/>
        <end position="294"/>
    </location>
</feature>
<proteinExistence type="predicted"/>
<dbReference type="PROSITE" id="PS51406">
    <property type="entry name" value="FIBRINOGEN_C_2"/>
    <property type="match status" value="1"/>
</dbReference>
<dbReference type="SMART" id="SM00186">
    <property type="entry name" value="FBG"/>
    <property type="match status" value="1"/>
</dbReference>
<dbReference type="Pfam" id="PF01391">
    <property type="entry name" value="Collagen"/>
    <property type="match status" value="1"/>
</dbReference>
<protein>
    <recommendedName>
        <fullName evidence="14">Fibrinogen C-terminal domain-containing protein</fullName>
    </recommendedName>
</protein>
<sequence length="300" mass="32889">ILQGCPGHPGIPGAPGAPGMKGGEGPRGVAGEPGAFGKIGPAGSKGKYPFEGQKGEPGDQRSKDSVSICKIALCTLAKGGARNCKELLDQGNYISGWYTVRTVGDKDIRVFCDMDTDGGGWLVFQRRMDGSVDFFRDWASYKRGFGNQQSEFWLGNDHIHSLTSSEGDYELRIDFKDFDNAATFAKYSNFLVTGESENYKLLLGNFEAGSAGDSFTYHNSMPFSAKDRDNDSHDNSCSTMFKGGWWYGKCHQANLNGLYLGGSHESHANGINWLTGKGQKYSYKYCDMKIRPRQSTSKHK</sequence>
<feature type="compositionally biased region" description="Gly residues" evidence="13">
    <location>
        <begin position="19"/>
        <end position="28"/>
    </location>
</feature>
<evidence type="ECO:0000256" key="5">
    <source>
        <dbReference type="ARBA" id="ARBA00022729"/>
    </source>
</evidence>
<dbReference type="Pfam" id="PF00147">
    <property type="entry name" value="Fibrinogen_C"/>
    <property type="match status" value="1"/>
</dbReference>
<dbReference type="FunFam" id="3.90.215.10:FF:000001">
    <property type="entry name" value="Tenascin isoform 1"/>
    <property type="match status" value="1"/>
</dbReference>
<dbReference type="InterPro" id="IPR020837">
    <property type="entry name" value="Fibrinogen_CS"/>
</dbReference>
<evidence type="ECO:0000256" key="4">
    <source>
        <dbReference type="ARBA" id="ARBA00022723"/>
    </source>
</evidence>
<dbReference type="PROSITE" id="PS00514">
    <property type="entry name" value="FIBRINOGEN_C_1"/>
    <property type="match status" value="1"/>
</dbReference>
<dbReference type="EMBL" id="AHAT01000278">
    <property type="status" value="NOT_ANNOTATED_CDS"/>
    <property type="molecule type" value="Genomic_DNA"/>
</dbReference>
<dbReference type="PANTHER" id="PTHR19143:SF433">
    <property type="entry name" value="FICOLIN-2"/>
    <property type="match status" value="1"/>
</dbReference>
<evidence type="ECO:0000256" key="3">
    <source>
        <dbReference type="ARBA" id="ARBA00022588"/>
    </source>
</evidence>
<organism evidence="15 16">
    <name type="scientific">Lepisosteus oculatus</name>
    <name type="common">Spotted gar</name>
    <dbReference type="NCBI Taxonomy" id="7918"/>
    <lineage>
        <taxon>Eukaryota</taxon>
        <taxon>Metazoa</taxon>
        <taxon>Chordata</taxon>
        <taxon>Craniata</taxon>
        <taxon>Vertebrata</taxon>
        <taxon>Euteleostomi</taxon>
        <taxon>Actinopterygii</taxon>
        <taxon>Neopterygii</taxon>
        <taxon>Holostei</taxon>
        <taxon>Semionotiformes</taxon>
        <taxon>Lepisosteidae</taxon>
        <taxon>Lepisosteus</taxon>
    </lineage>
</organism>
<dbReference type="InterPro" id="IPR050373">
    <property type="entry name" value="Fibrinogen_C-term_domain"/>
</dbReference>
<dbReference type="GO" id="GO:0030246">
    <property type="term" value="F:carbohydrate binding"/>
    <property type="evidence" value="ECO:0007669"/>
    <property type="project" value="UniProtKB-KW"/>
</dbReference>
<dbReference type="SUPFAM" id="SSF56496">
    <property type="entry name" value="Fibrinogen C-terminal domain-like"/>
    <property type="match status" value="1"/>
</dbReference>
<evidence type="ECO:0000256" key="13">
    <source>
        <dbReference type="SAM" id="MobiDB-lite"/>
    </source>
</evidence>
<dbReference type="InterPro" id="IPR036056">
    <property type="entry name" value="Fibrinogen-like_C"/>
</dbReference>
<keyword evidence="10" id="KW-0176">Collagen</keyword>
<evidence type="ECO:0000313" key="16">
    <source>
        <dbReference type="Proteomes" id="UP000018468"/>
    </source>
</evidence>
<evidence type="ECO:0000313" key="15">
    <source>
        <dbReference type="Ensembl" id="ENSLOCP00000013940.1"/>
    </source>
</evidence>